<dbReference type="Proteomes" id="UP000317550">
    <property type="component" value="Chromosome"/>
</dbReference>
<name>A0A516SCR2_9NEIS</name>
<dbReference type="OrthoDB" id="240921at2"/>
<dbReference type="KEGG" id="cari:FNU76_06015"/>
<organism evidence="2 3">
    <name type="scientific">Chitinimonas arctica</name>
    <dbReference type="NCBI Taxonomy" id="2594795"/>
    <lineage>
        <taxon>Bacteria</taxon>
        <taxon>Pseudomonadati</taxon>
        <taxon>Pseudomonadota</taxon>
        <taxon>Betaproteobacteria</taxon>
        <taxon>Neisseriales</taxon>
        <taxon>Chitinibacteraceae</taxon>
        <taxon>Chitinimonas</taxon>
    </lineage>
</organism>
<evidence type="ECO:0000313" key="2">
    <source>
        <dbReference type="EMBL" id="QDQ25943.1"/>
    </source>
</evidence>
<feature type="domain" description="BioF2-like acetyltransferase" evidence="1">
    <location>
        <begin position="36"/>
        <end position="103"/>
    </location>
</feature>
<dbReference type="InterPro" id="IPR016181">
    <property type="entry name" value="Acyl_CoA_acyltransferase"/>
</dbReference>
<dbReference type="EMBL" id="CP041730">
    <property type="protein sequence ID" value="QDQ25943.1"/>
    <property type="molecule type" value="Genomic_DNA"/>
</dbReference>
<dbReference type="SUPFAM" id="SSF55729">
    <property type="entry name" value="Acyl-CoA N-acyltransferases (Nat)"/>
    <property type="match status" value="1"/>
</dbReference>
<accession>A0A516SCR2</accession>
<evidence type="ECO:0000313" key="3">
    <source>
        <dbReference type="Proteomes" id="UP000317550"/>
    </source>
</evidence>
<keyword evidence="2" id="KW-0808">Transferase</keyword>
<proteinExistence type="predicted"/>
<protein>
    <submittedName>
        <fullName evidence="2">GNAT family N-acetyltransferase</fullName>
    </submittedName>
</protein>
<dbReference type="GO" id="GO:0016740">
    <property type="term" value="F:transferase activity"/>
    <property type="evidence" value="ECO:0007669"/>
    <property type="project" value="UniProtKB-KW"/>
</dbReference>
<dbReference type="AlphaFoldDB" id="A0A516SCR2"/>
<dbReference type="RefSeq" id="WP_143856866.1">
    <property type="nucleotide sequence ID" value="NZ_CP041730.1"/>
</dbReference>
<dbReference type="Pfam" id="PF13480">
    <property type="entry name" value="Acetyltransf_6"/>
    <property type="match status" value="1"/>
</dbReference>
<keyword evidence="3" id="KW-1185">Reference proteome</keyword>
<sequence length="175" mass="19416">MYIYLDIVFLQLSAPIQIECAKLLLVCPFTLKQGYWPALARAASERLAIHVARKDEQIHGFFATLKDGDTAIAYHIGFEREVAAQGHSALFTAAACRAGPSAGIRLPPCLIRPNRAGTQGPARLPTESMQVWVRHRQPMLNQVIRPLLGFIQHEEAPEFSPFKRNDSAQVVTDLA</sequence>
<reference evidence="3" key="1">
    <citation type="submission" date="2019-07" db="EMBL/GenBank/DDBJ databases">
        <title>Chitinimonas sp. nov., isolated from Ny-Alesund, arctica soil.</title>
        <authorList>
            <person name="Xu Q."/>
            <person name="Peng F."/>
        </authorList>
    </citation>
    <scope>NUCLEOTIDE SEQUENCE [LARGE SCALE GENOMIC DNA]</scope>
    <source>
        <strain evidence="3">R3-44</strain>
    </source>
</reference>
<dbReference type="InterPro" id="IPR038740">
    <property type="entry name" value="BioF2-like_GNAT_dom"/>
</dbReference>
<evidence type="ECO:0000259" key="1">
    <source>
        <dbReference type="Pfam" id="PF13480"/>
    </source>
</evidence>
<gene>
    <name evidence="2" type="ORF">FNU76_06015</name>
</gene>